<sequence>MRLPRPKPTRRSFLKAAAAGSAVAVVAAGALSGCSHTGDEVNSDPVVVDEDSAEDILESFESVDAELVEEASWRLPLSNVLHPAEGTWIPVTTAGASATPMVVASALSLASGALSEVVSEPVGHDTTTVIYDVRCSDYLYAWTELDLQTRAWTLYAAPFSGGALTSSPTALWEGDADFDPAPFAVTGRSVIWQVQPSTSGSRTAESSFCYLWHEGGAEAQPVVESPGRFATAPTVSGDAVVLTPRVRADEGVFYGVTAYSLSDDLETRLDQLVMPQNVRPFRATRVGERFLVSVEASYSTGGLLGQMGTYIGTADGGFFRLNREPSEGGCGKGDVVVIKGTSSYFVIDLAKRQYSVLSASDRSVDYGEFPARAGECDTFVTYATVKDADTGYPASVAVRTFRL</sequence>
<gene>
    <name evidence="2" type="ORF">INF26_00345</name>
</gene>
<dbReference type="EMBL" id="JADCJZ010000001">
    <property type="protein sequence ID" value="MBE5023315.1"/>
    <property type="molecule type" value="Genomic_DNA"/>
</dbReference>
<dbReference type="InterPro" id="IPR006311">
    <property type="entry name" value="TAT_signal"/>
</dbReference>
<comment type="caution">
    <text evidence="2">The sequence shown here is derived from an EMBL/GenBank/DDBJ whole genome shotgun (WGS) entry which is preliminary data.</text>
</comment>
<organism evidence="2 3">
    <name type="scientific">Thermophilibacter gallinarum</name>
    <dbReference type="NCBI Taxonomy" id="2779357"/>
    <lineage>
        <taxon>Bacteria</taxon>
        <taxon>Bacillati</taxon>
        <taxon>Actinomycetota</taxon>
        <taxon>Coriobacteriia</taxon>
        <taxon>Coriobacteriales</taxon>
        <taxon>Atopobiaceae</taxon>
        <taxon>Thermophilibacter</taxon>
    </lineage>
</organism>
<dbReference type="NCBIfam" id="TIGR01409">
    <property type="entry name" value="TAT_signal_seq"/>
    <property type="match status" value="1"/>
</dbReference>
<reference evidence="2 3" key="1">
    <citation type="submission" date="2020-10" db="EMBL/GenBank/DDBJ databases">
        <title>ChiBAC.</title>
        <authorList>
            <person name="Zenner C."/>
            <person name="Hitch T.C.A."/>
            <person name="Clavel T."/>
        </authorList>
    </citation>
    <scope>NUCLEOTIDE SEQUENCE [LARGE SCALE GENOMIC DNA]</scope>
    <source>
        <strain evidence="2 3">DSM 107455</strain>
    </source>
</reference>
<keyword evidence="1" id="KW-0732">Signal</keyword>
<dbReference type="InterPro" id="IPR019546">
    <property type="entry name" value="TAT_signal_bac_arc"/>
</dbReference>
<dbReference type="PROSITE" id="PS51257">
    <property type="entry name" value="PROKAR_LIPOPROTEIN"/>
    <property type="match status" value="1"/>
</dbReference>
<evidence type="ECO:0000313" key="3">
    <source>
        <dbReference type="Proteomes" id="UP001194273"/>
    </source>
</evidence>
<accession>A0ABR9QQH3</accession>
<evidence type="ECO:0000313" key="2">
    <source>
        <dbReference type="EMBL" id="MBE5023315.1"/>
    </source>
</evidence>
<feature type="signal peptide" evidence="1">
    <location>
        <begin position="1"/>
        <end position="27"/>
    </location>
</feature>
<feature type="chain" id="PRO_5047210261" evidence="1">
    <location>
        <begin position="28"/>
        <end position="403"/>
    </location>
</feature>
<proteinExistence type="predicted"/>
<keyword evidence="3" id="KW-1185">Reference proteome</keyword>
<dbReference type="PROSITE" id="PS51318">
    <property type="entry name" value="TAT"/>
    <property type="match status" value="1"/>
</dbReference>
<dbReference type="Proteomes" id="UP001194273">
    <property type="component" value="Unassembled WGS sequence"/>
</dbReference>
<name>A0ABR9QQH3_9ACTN</name>
<dbReference type="RefSeq" id="WP_193528780.1">
    <property type="nucleotide sequence ID" value="NZ_JADCJZ010000001.1"/>
</dbReference>
<protein>
    <submittedName>
        <fullName evidence="2">Twin-arginine translocation signal domain-containing protein</fullName>
    </submittedName>
</protein>
<evidence type="ECO:0000256" key="1">
    <source>
        <dbReference type="SAM" id="SignalP"/>
    </source>
</evidence>